<accession>A0A8J4DT71</accession>
<dbReference type="GO" id="GO:0008360">
    <property type="term" value="P:regulation of cell shape"/>
    <property type="evidence" value="ECO:0007669"/>
    <property type="project" value="UniProtKB-KW"/>
</dbReference>
<comment type="similarity">
    <text evidence="5 17">Belongs to the MurB family.</text>
</comment>
<protein>
    <recommendedName>
        <fullName evidence="17">UDP-N-acetylenolpyruvoylglucosamine reductase</fullName>
        <ecNumber evidence="17">1.3.1.98</ecNumber>
    </recommendedName>
    <alternativeName>
        <fullName evidence="17">UDP-N-acetylmuramate dehydrogenase</fullName>
    </alternativeName>
</protein>
<dbReference type="InterPro" id="IPR003170">
    <property type="entry name" value="MurB"/>
</dbReference>
<evidence type="ECO:0000256" key="13">
    <source>
        <dbReference type="ARBA" id="ARBA00023002"/>
    </source>
</evidence>
<dbReference type="Gene3D" id="3.30.465.10">
    <property type="match status" value="1"/>
</dbReference>
<dbReference type="SUPFAM" id="SSF56194">
    <property type="entry name" value="Uridine diphospho-N-Acetylenolpyruvylglucosamine reductase, MurB, C-terminal domain"/>
    <property type="match status" value="1"/>
</dbReference>
<evidence type="ECO:0000256" key="11">
    <source>
        <dbReference type="ARBA" id="ARBA00022960"/>
    </source>
</evidence>
<dbReference type="EMBL" id="BOPF01000021">
    <property type="protein sequence ID" value="GIJ48613.1"/>
    <property type="molecule type" value="Genomic_DNA"/>
</dbReference>
<dbReference type="AlphaFoldDB" id="A0A8J4DT71"/>
<evidence type="ECO:0000256" key="3">
    <source>
        <dbReference type="ARBA" id="ARBA00004496"/>
    </source>
</evidence>
<evidence type="ECO:0000259" key="18">
    <source>
        <dbReference type="PROSITE" id="PS51387"/>
    </source>
</evidence>
<dbReference type="InterPro" id="IPR006094">
    <property type="entry name" value="Oxid_FAD_bind_N"/>
</dbReference>
<dbReference type="InterPro" id="IPR011601">
    <property type="entry name" value="MurB_C"/>
</dbReference>
<evidence type="ECO:0000256" key="4">
    <source>
        <dbReference type="ARBA" id="ARBA00004752"/>
    </source>
</evidence>
<keyword evidence="7 17" id="KW-0132">Cell division</keyword>
<comment type="subcellular location">
    <subcellularLocation>
        <location evidence="3 17">Cytoplasm</location>
    </subcellularLocation>
</comment>
<reference evidence="19" key="1">
    <citation type="submission" date="2021-01" db="EMBL/GenBank/DDBJ databases">
        <title>Whole genome shotgun sequence of Virgisporangium aliadipatigenens NBRC 105644.</title>
        <authorList>
            <person name="Komaki H."/>
            <person name="Tamura T."/>
        </authorList>
    </citation>
    <scope>NUCLEOTIDE SEQUENCE</scope>
    <source>
        <strain evidence="19">NBRC 105644</strain>
    </source>
</reference>
<dbReference type="NCBIfam" id="NF010478">
    <property type="entry name" value="PRK13903.1"/>
    <property type="match status" value="1"/>
</dbReference>
<dbReference type="HAMAP" id="MF_00037">
    <property type="entry name" value="MurB"/>
    <property type="match status" value="1"/>
</dbReference>
<dbReference type="SUPFAM" id="SSF56176">
    <property type="entry name" value="FAD-binding/transporter-associated domain-like"/>
    <property type="match status" value="1"/>
</dbReference>
<name>A0A8J4DT71_9ACTN</name>
<evidence type="ECO:0000256" key="12">
    <source>
        <dbReference type="ARBA" id="ARBA00022984"/>
    </source>
</evidence>
<evidence type="ECO:0000256" key="2">
    <source>
        <dbReference type="ARBA" id="ARBA00003921"/>
    </source>
</evidence>
<evidence type="ECO:0000256" key="10">
    <source>
        <dbReference type="ARBA" id="ARBA00022857"/>
    </source>
</evidence>
<keyword evidence="14 17" id="KW-0131">Cell cycle</keyword>
<dbReference type="InterPro" id="IPR016169">
    <property type="entry name" value="FAD-bd_PCMH_sub2"/>
</dbReference>
<keyword evidence="15 17" id="KW-0961">Cell wall biogenesis/degradation</keyword>
<dbReference type="Proteomes" id="UP000619260">
    <property type="component" value="Unassembled WGS sequence"/>
</dbReference>
<dbReference type="Pfam" id="PF02873">
    <property type="entry name" value="MurB_C"/>
    <property type="match status" value="1"/>
</dbReference>
<evidence type="ECO:0000256" key="15">
    <source>
        <dbReference type="ARBA" id="ARBA00023316"/>
    </source>
</evidence>
<evidence type="ECO:0000256" key="14">
    <source>
        <dbReference type="ARBA" id="ARBA00023306"/>
    </source>
</evidence>
<dbReference type="InterPro" id="IPR036318">
    <property type="entry name" value="FAD-bd_PCMH-like_sf"/>
</dbReference>
<dbReference type="InterPro" id="IPR036635">
    <property type="entry name" value="MurB_C_sf"/>
</dbReference>
<dbReference type="UniPathway" id="UPA00219"/>
<keyword evidence="13 17" id="KW-0560">Oxidoreductase</keyword>
<keyword evidence="20" id="KW-1185">Reference proteome</keyword>
<feature type="active site" evidence="17">
    <location>
        <position position="315"/>
    </location>
</feature>
<keyword evidence="6 17" id="KW-0963">Cytoplasm</keyword>
<dbReference type="Gene3D" id="3.90.78.10">
    <property type="entry name" value="UDP-N-acetylenolpyruvoylglucosamine reductase, C-terminal domain"/>
    <property type="match status" value="1"/>
</dbReference>
<proteinExistence type="inferred from homology"/>
<comment type="cofactor">
    <cofactor evidence="1 17">
        <name>FAD</name>
        <dbReference type="ChEBI" id="CHEBI:57692"/>
    </cofactor>
</comment>
<evidence type="ECO:0000256" key="5">
    <source>
        <dbReference type="ARBA" id="ARBA00010485"/>
    </source>
</evidence>
<evidence type="ECO:0000256" key="7">
    <source>
        <dbReference type="ARBA" id="ARBA00022618"/>
    </source>
</evidence>
<keyword evidence="9 17" id="KW-0274">FAD</keyword>
<dbReference type="EC" id="1.3.1.98" evidence="17"/>
<dbReference type="GO" id="GO:0008762">
    <property type="term" value="F:UDP-N-acetylmuramate dehydrogenase activity"/>
    <property type="evidence" value="ECO:0007669"/>
    <property type="project" value="UniProtKB-UniRule"/>
</dbReference>
<keyword evidence="8 17" id="KW-0285">Flavoprotein</keyword>
<dbReference type="InterPro" id="IPR016167">
    <property type="entry name" value="FAD-bd_PCMH_sub1"/>
</dbReference>
<feature type="domain" description="FAD-binding PCMH-type" evidence="18">
    <location>
        <begin position="1"/>
        <end position="199"/>
    </location>
</feature>
<sequence length="323" mass="33875">MVADDEATLLEVLRAPHPEGLFVLAGGSNVVVADEGFPGTVLLLRTRGVRAVADGADRVRLTVAAGEPWDEVVARAVADGLAGIECLSGVPGSAGATPIQNVGAYGQEVAETIVSVRAFDRVADAVVTLAPDECAFSYRTSVFKHNDRFVVLAVDFSLTVSPLSTPIRYAELARALGVSPGDRVPLGAVRDTVLKLRTGKAMVLDPADPDTYSVGSFFTNPIVSSAVFAGLSERLGDVPHWPAPDDAVKLSAAWLIERAGFPKGFTREGTGVGISTRHTLALTNRGAGTTTQLLDLAREIRAGVAERFGVDLHPEPVLINCAL</sequence>
<evidence type="ECO:0000313" key="20">
    <source>
        <dbReference type="Proteomes" id="UP000619260"/>
    </source>
</evidence>
<dbReference type="PANTHER" id="PTHR21071:SF4">
    <property type="entry name" value="UDP-N-ACETYLENOLPYRUVOYLGLUCOSAMINE REDUCTASE"/>
    <property type="match status" value="1"/>
</dbReference>
<feature type="active site" description="Proton donor" evidence="17">
    <location>
        <position position="216"/>
    </location>
</feature>
<keyword evidence="12 17" id="KW-0573">Peptidoglycan synthesis</keyword>
<keyword evidence="11 17" id="KW-0133">Cell shape</keyword>
<evidence type="ECO:0000256" key="6">
    <source>
        <dbReference type="ARBA" id="ARBA00022490"/>
    </source>
</evidence>
<dbReference type="GO" id="GO:0005829">
    <property type="term" value="C:cytosol"/>
    <property type="evidence" value="ECO:0007669"/>
    <property type="project" value="TreeGrafter"/>
</dbReference>
<dbReference type="Gene3D" id="3.30.43.10">
    <property type="entry name" value="Uridine Diphospho-n-acetylenolpyruvylglucosamine Reductase, domain 2"/>
    <property type="match status" value="1"/>
</dbReference>
<organism evidence="19 20">
    <name type="scientific">Virgisporangium aliadipatigenens</name>
    <dbReference type="NCBI Taxonomy" id="741659"/>
    <lineage>
        <taxon>Bacteria</taxon>
        <taxon>Bacillati</taxon>
        <taxon>Actinomycetota</taxon>
        <taxon>Actinomycetes</taxon>
        <taxon>Micromonosporales</taxon>
        <taxon>Micromonosporaceae</taxon>
        <taxon>Virgisporangium</taxon>
    </lineage>
</organism>
<dbReference type="GO" id="GO:0071949">
    <property type="term" value="F:FAD binding"/>
    <property type="evidence" value="ECO:0007669"/>
    <property type="project" value="InterPro"/>
</dbReference>
<dbReference type="GO" id="GO:0009252">
    <property type="term" value="P:peptidoglycan biosynthetic process"/>
    <property type="evidence" value="ECO:0007669"/>
    <property type="project" value="UniProtKB-UniRule"/>
</dbReference>
<dbReference type="PANTHER" id="PTHR21071">
    <property type="entry name" value="UDP-N-ACETYLENOLPYRUVOYLGLUCOSAMINE REDUCTASE"/>
    <property type="match status" value="1"/>
</dbReference>
<comment type="catalytic activity">
    <reaction evidence="16 17">
        <text>UDP-N-acetyl-alpha-D-muramate + NADP(+) = UDP-N-acetyl-3-O-(1-carboxyvinyl)-alpha-D-glucosamine + NADPH + H(+)</text>
        <dbReference type="Rhea" id="RHEA:12248"/>
        <dbReference type="ChEBI" id="CHEBI:15378"/>
        <dbReference type="ChEBI" id="CHEBI:57783"/>
        <dbReference type="ChEBI" id="CHEBI:58349"/>
        <dbReference type="ChEBI" id="CHEBI:68483"/>
        <dbReference type="ChEBI" id="CHEBI:70757"/>
        <dbReference type="EC" id="1.3.1.98"/>
    </reaction>
</comment>
<dbReference type="GO" id="GO:0051301">
    <property type="term" value="P:cell division"/>
    <property type="evidence" value="ECO:0007669"/>
    <property type="project" value="UniProtKB-KW"/>
</dbReference>
<gene>
    <name evidence="17 19" type="primary">murB</name>
    <name evidence="19" type="ORF">Val02_54990</name>
</gene>
<dbReference type="InterPro" id="IPR016166">
    <property type="entry name" value="FAD-bd_PCMH"/>
</dbReference>
<evidence type="ECO:0000256" key="9">
    <source>
        <dbReference type="ARBA" id="ARBA00022827"/>
    </source>
</evidence>
<comment type="caution">
    <text evidence="19">The sequence shown here is derived from an EMBL/GenBank/DDBJ whole genome shotgun (WGS) entry which is preliminary data.</text>
</comment>
<comment type="pathway">
    <text evidence="4 17">Cell wall biogenesis; peptidoglycan biosynthesis.</text>
</comment>
<dbReference type="PROSITE" id="PS51387">
    <property type="entry name" value="FAD_PCMH"/>
    <property type="match status" value="1"/>
</dbReference>
<evidence type="ECO:0000256" key="1">
    <source>
        <dbReference type="ARBA" id="ARBA00001974"/>
    </source>
</evidence>
<comment type="function">
    <text evidence="2 17">Cell wall formation.</text>
</comment>
<keyword evidence="10 17" id="KW-0521">NADP</keyword>
<dbReference type="GO" id="GO:0071555">
    <property type="term" value="P:cell wall organization"/>
    <property type="evidence" value="ECO:0007669"/>
    <property type="project" value="UniProtKB-KW"/>
</dbReference>
<evidence type="ECO:0000256" key="17">
    <source>
        <dbReference type="HAMAP-Rule" id="MF_00037"/>
    </source>
</evidence>
<dbReference type="Pfam" id="PF01565">
    <property type="entry name" value="FAD_binding_4"/>
    <property type="match status" value="1"/>
</dbReference>
<evidence type="ECO:0000313" key="19">
    <source>
        <dbReference type="EMBL" id="GIJ48613.1"/>
    </source>
</evidence>
<feature type="active site" evidence="17">
    <location>
        <position position="139"/>
    </location>
</feature>
<evidence type="ECO:0000256" key="8">
    <source>
        <dbReference type="ARBA" id="ARBA00022630"/>
    </source>
</evidence>
<evidence type="ECO:0000256" key="16">
    <source>
        <dbReference type="ARBA" id="ARBA00048914"/>
    </source>
</evidence>